<evidence type="ECO:0000256" key="1">
    <source>
        <dbReference type="SAM" id="MobiDB-lite"/>
    </source>
</evidence>
<keyword evidence="4" id="KW-1185">Reference proteome</keyword>
<dbReference type="InterPro" id="IPR032710">
    <property type="entry name" value="NTF2-like_dom_sf"/>
</dbReference>
<keyword evidence="2" id="KW-0472">Membrane</keyword>
<comment type="caution">
    <text evidence="3">The sequence shown here is derived from an EMBL/GenBank/DDBJ whole genome shotgun (WGS) entry which is preliminary data.</text>
</comment>
<feature type="transmembrane region" description="Helical" evidence="2">
    <location>
        <begin position="77"/>
        <end position="97"/>
    </location>
</feature>
<dbReference type="Proteomes" id="UP001597286">
    <property type="component" value="Unassembled WGS sequence"/>
</dbReference>
<keyword evidence="2" id="KW-0812">Transmembrane</keyword>
<keyword evidence="2" id="KW-1133">Transmembrane helix</keyword>
<feature type="region of interest" description="Disordered" evidence="1">
    <location>
        <begin position="1"/>
        <end position="72"/>
    </location>
</feature>
<gene>
    <name evidence="3" type="ORF">ACFSJG_24185</name>
</gene>
<proteinExistence type="predicted"/>
<organism evidence="3 4">
    <name type="scientific">Rhodococcus gannanensis</name>
    <dbReference type="NCBI Taxonomy" id="1960308"/>
    <lineage>
        <taxon>Bacteria</taxon>
        <taxon>Bacillati</taxon>
        <taxon>Actinomycetota</taxon>
        <taxon>Actinomycetes</taxon>
        <taxon>Mycobacteriales</taxon>
        <taxon>Nocardiaceae</taxon>
        <taxon>Rhodococcus</taxon>
    </lineage>
</organism>
<evidence type="ECO:0000313" key="3">
    <source>
        <dbReference type="EMBL" id="MFD1815329.1"/>
    </source>
</evidence>
<dbReference type="SUPFAM" id="SSF54427">
    <property type="entry name" value="NTF2-like"/>
    <property type="match status" value="1"/>
</dbReference>
<evidence type="ECO:0008006" key="5">
    <source>
        <dbReference type="Google" id="ProtNLM"/>
    </source>
</evidence>
<dbReference type="EMBL" id="JBHUFB010000020">
    <property type="protein sequence ID" value="MFD1815329.1"/>
    <property type="molecule type" value="Genomic_DNA"/>
</dbReference>
<feature type="compositionally biased region" description="Low complexity" evidence="1">
    <location>
        <begin position="10"/>
        <end position="31"/>
    </location>
</feature>
<dbReference type="RefSeq" id="WP_378487759.1">
    <property type="nucleotide sequence ID" value="NZ_JBHUFB010000020.1"/>
</dbReference>
<evidence type="ECO:0000256" key="2">
    <source>
        <dbReference type="SAM" id="Phobius"/>
    </source>
</evidence>
<name>A0ABW4PC27_9NOCA</name>
<evidence type="ECO:0000313" key="4">
    <source>
        <dbReference type="Proteomes" id="UP001597286"/>
    </source>
</evidence>
<sequence length="210" mass="21092">MPDTSEPDEASPGGSSSSAPTAESPVPASEAQTVAIPHVPRATPTRVGPGTPPPPGTDAGPARVPEPAPSGRRRWPLVVGAVAVLAIAAAGIGVLAVQVGGGDSTEDQVRGAITGFVQAVDRGDLAALRAGTCGELGAYYQQVSDADFDSVYRSANSDRAVPILDSIDAVAVTDNTALAAVTVHTANAPASTSERSFALELQDGVWKVCS</sequence>
<feature type="compositionally biased region" description="Low complexity" evidence="1">
    <location>
        <begin position="40"/>
        <end position="49"/>
    </location>
</feature>
<reference evidence="4" key="1">
    <citation type="journal article" date="2019" name="Int. J. Syst. Evol. Microbiol.">
        <title>The Global Catalogue of Microorganisms (GCM) 10K type strain sequencing project: providing services to taxonomists for standard genome sequencing and annotation.</title>
        <authorList>
            <consortium name="The Broad Institute Genomics Platform"/>
            <consortium name="The Broad Institute Genome Sequencing Center for Infectious Disease"/>
            <person name="Wu L."/>
            <person name="Ma J."/>
        </authorList>
    </citation>
    <scope>NUCLEOTIDE SEQUENCE [LARGE SCALE GENOMIC DNA]</scope>
    <source>
        <strain evidence="4">DT72</strain>
    </source>
</reference>
<accession>A0ABW4PC27</accession>
<protein>
    <recommendedName>
        <fullName evidence="5">DUF4878 domain-containing protein</fullName>
    </recommendedName>
</protein>